<evidence type="ECO:0000313" key="3">
    <source>
        <dbReference type="Proteomes" id="UP000275846"/>
    </source>
</evidence>
<evidence type="ECO:0000256" key="1">
    <source>
        <dbReference type="SAM" id="MobiDB-lite"/>
    </source>
</evidence>
<reference evidence="4" key="1">
    <citation type="submission" date="2016-06" db="UniProtKB">
        <authorList>
            <consortium name="WormBaseParasite"/>
        </authorList>
    </citation>
    <scope>IDENTIFICATION</scope>
</reference>
<evidence type="ECO:0000313" key="2">
    <source>
        <dbReference type="EMBL" id="VDM02799.1"/>
    </source>
</evidence>
<organism evidence="4">
    <name type="scientific">Schistocephalus solidus</name>
    <name type="common">Tapeworm</name>
    <dbReference type="NCBI Taxonomy" id="70667"/>
    <lineage>
        <taxon>Eukaryota</taxon>
        <taxon>Metazoa</taxon>
        <taxon>Spiralia</taxon>
        <taxon>Lophotrochozoa</taxon>
        <taxon>Platyhelminthes</taxon>
        <taxon>Cestoda</taxon>
        <taxon>Eucestoda</taxon>
        <taxon>Diphyllobothriidea</taxon>
        <taxon>Diphyllobothriidae</taxon>
        <taxon>Schistocephalus</taxon>
    </lineage>
</organism>
<evidence type="ECO:0000313" key="4">
    <source>
        <dbReference type="WBParaSite" id="SSLN_0001703701-mRNA-1"/>
    </source>
</evidence>
<accession>A0A183TIW5</accession>
<proteinExistence type="predicted"/>
<dbReference type="WBParaSite" id="SSLN_0001703701-mRNA-1">
    <property type="protein sequence ID" value="SSLN_0001703701-mRNA-1"/>
    <property type="gene ID" value="SSLN_0001703701"/>
</dbReference>
<sequence>MCQPTITTTTTTAATLKIPPVHVHRKVVVGNFKRQEGGRRVKRKSFFQKLLCMELSDDEQSTVSRSDVQVQADQVPANLLKAVGDIRNPQIKLDVVDENLPSSTSDQCPSPLGSLQPVVTRQVENSYVDGQLVCSSPATITSGETSTTTGTKGLHRKSRKDRLLTDELSSQITRTKRRPPQSLVGALKGQARAAEMESNKKPHQPYVEDLGLVADPVPPAYRPCCDIYGRIVPVNKPYERPVESEKTKMGYDACTLPEVMRPRCPCCGFRQLPIECCFKGEVLPQACSYDPSDKRHRKIYTQYYERFNDVCDQRHKDNPPKC</sequence>
<dbReference type="EMBL" id="UYSU01041051">
    <property type="protein sequence ID" value="VDM02799.1"/>
    <property type="molecule type" value="Genomic_DNA"/>
</dbReference>
<gene>
    <name evidence="2" type="ORF">SSLN_LOCUS16413</name>
</gene>
<feature type="region of interest" description="Disordered" evidence="1">
    <location>
        <begin position="139"/>
        <end position="162"/>
    </location>
</feature>
<name>A0A183TIW5_SCHSO</name>
<protein>
    <submittedName>
        <fullName evidence="2 4">Uncharacterized protein</fullName>
    </submittedName>
</protein>
<dbReference type="OrthoDB" id="6224308at2759"/>
<keyword evidence="3" id="KW-1185">Reference proteome</keyword>
<reference evidence="2 3" key="2">
    <citation type="submission" date="2018-11" db="EMBL/GenBank/DDBJ databases">
        <authorList>
            <consortium name="Pathogen Informatics"/>
        </authorList>
    </citation>
    <scope>NUCLEOTIDE SEQUENCE [LARGE SCALE GENOMIC DNA]</scope>
    <source>
        <strain evidence="2 3">NST_G2</strain>
    </source>
</reference>
<feature type="compositionally biased region" description="Low complexity" evidence="1">
    <location>
        <begin position="139"/>
        <end position="151"/>
    </location>
</feature>
<dbReference type="Proteomes" id="UP000275846">
    <property type="component" value="Unassembled WGS sequence"/>
</dbReference>
<dbReference type="AlphaFoldDB" id="A0A183TIW5"/>